<name>A0A6J4H2R1_9SPHI</name>
<accession>A0A6J4H2R1</accession>
<evidence type="ECO:0000313" key="1">
    <source>
        <dbReference type="EMBL" id="CAA9210930.1"/>
    </source>
</evidence>
<dbReference type="AlphaFoldDB" id="A0A6J4H2R1"/>
<protein>
    <submittedName>
        <fullName evidence="1">Uncharacterized protein</fullName>
    </submittedName>
</protein>
<gene>
    <name evidence="1" type="ORF">AVDCRST_MAG56-2364</name>
</gene>
<dbReference type="EMBL" id="CADCTQ010000001">
    <property type="protein sequence ID" value="CAA9210930.1"/>
    <property type="molecule type" value="Genomic_DNA"/>
</dbReference>
<proteinExistence type="predicted"/>
<organism evidence="1">
    <name type="scientific">uncultured Cytophagales bacterium</name>
    <dbReference type="NCBI Taxonomy" id="158755"/>
    <lineage>
        <taxon>Bacteria</taxon>
        <taxon>Pseudomonadati</taxon>
        <taxon>Bacteroidota</taxon>
        <taxon>Sphingobacteriia</taxon>
        <taxon>Sphingobacteriales</taxon>
        <taxon>environmental samples</taxon>
    </lineage>
</organism>
<reference evidence="1" key="1">
    <citation type="submission" date="2020-02" db="EMBL/GenBank/DDBJ databases">
        <authorList>
            <person name="Meier V. D."/>
        </authorList>
    </citation>
    <scope>NUCLEOTIDE SEQUENCE</scope>
    <source>
        <strain evidence="1">AVDCRST_MAG56</strain>
    </source>
</reference>
<sequence length="68" mass="7205">MVPLPETVATPFFDQFINGQGEFVPNAVSGKAAHDMLSELLRWTTALQPLRSPQATTKPAAGLTPAVA</sequence>